<dbReference type="InterPro" id="IPR006459">
    <property type="entry name" value="CASP/CASPL"/>
</dbReference>
<dbReference type="Proteomes" id="UP001418222">
    <property type="component" value="Unassembled WGS sequence"/>
</dbReference>
<evidence type="ECO:0000256" key="6">
    <source>
        <dbReference type="ARBA" id="ARBA00022989"/>
    </source>
</evidence>
<evidence type="ECO:0000256" key="7">
    <source>
        <dbReference type="ARBA" id="ARBA00023136"/>
    </source>
</evidence>
<feature type="domain" description="Casparian strip membrane protein" evidence="9">
    <location>
        <begin position="9"/>
        <end position="146"/>
    </location>
</feature>
<protein>
    <recommendedName>
        <fullName evidence="8">CASP-like protein</fullName>
    </recommendedName>
</protein>
<keyword evidence="5 8" id="KW-0812">Transmembrane</keyword>
<evidence type="ECO:0000256" key="2">
    <source>
        <dbReference type="ARBA" id="ARBA00007651"/>
    </source>
</evidence>
<dbReference type="EMBL" id="JBBWWQ010000002">
    <property type="protein sequence ID" value="KAK8953863.1"/>
    <property type="molecule type" value="Genomic_DNA"/>
</dbReference>
<comment type="subcellular location">
    <subcellularLocation>
        <location evidence="1 8">Cell membrane</location>
        <topology evidence="1 8">Multi-pass membrane protein</topology>
    </subcellularLocation>
</comment>
<sequence length="179" mass="20180">MKDLHLILRFFEIFLRLSVLPLAISSAVMVSQANDTSYQYGDIQFARISAFRFLLSVNCISALYSLISAALLIFLKENRTSSWGFFLLDQLVVYLMVTSSSAAAELLYLAHEGDREVSWSEVCSYFGRFCSRAKISLILHFLALFCFICFSLASAFRVFSKFEPPSVTSDKEVEGNEGD</sequence>
<keyword evidence="6 8" id="KW-1133">Transmembrane helix</keyword>
<dbReference type="InterPro" id="IPR006702">
    <property type="entry name" value="CASP_dom"/>
</dbReference>
<organism evidence="10 11">
    <name type="scientific">Platanthera zijinensis</name>
    <dbReference type="NCBI Taxonomy" id="2320716"/>
    <lineage>
        <taxon>Eukaryota</taxon>
        <taxon>Viridiplantae</taxon>
        <taxon>Streptophyta</taxon>
        <taxon>Embryophyta</taxon>
        <taxon>Tracheophyta</taxon>
        <taxon>Spermatophyta</taxon>
        <taxon>Magnoliopsida</taxon>
        <taxon>Liliopsida</taxon>
        <taxon>Asparagales</taxon>
        <taxon>Orchidaceae</taxon>
        <taxon>Orchidoideae</taxon>
        <taxon>Orchideae</taxon>
        <taxon>Orchidinae</taxon>
        <taxon>Platanthera</taxon>
    </lineage>
</organism>
<gene>
    <name evidence="10" type="ORF">KSP39_PZI002468</name>
</gene>
<comment type="similarity">
    <text evidence="2 8">Belongs to the Casparian strip membrane proteins (CASP) family.</text>
</comment>
<keyword evidence="4 8" id="KW-1003">Cell membrane</keyword>
<keyword evidence="11" id="KW-1185">Reference proteome</keyword>
<dbReference type="NCBIfam" id="TIGR01569">
    <property type="entry name" value="A_tha_TIGR01569"/>
    <property type="match status" value="1"/>
</dbReference>
<feature type="transmembrane region" description="Helical" evidence="8">
    <location>
        <begin position="137"/>
        <end position="159"/>
    </location>
</feature>
<dbReference type="PANTHER" id="PTHR33573">
    <property type="entry name" value="CASP-LIKE PROTEIN 4A4"/>
    <property type="match status" value="1"/>
</dbReference>
<evidence type="ECO:0000259" key="9">
    <source>
        <dbReference type="Pfam" id="PF04535"/>
    </source>
</evidence>
<keyword evidence="7 8" id="KW-0472">Membrane</keyword>
<evidence type="ECO:0000313" key="10">
    <source>
        <dbReference type="EMBL" id="KAK8953863.1"/>
    </source>
</evidence>
<comment type="subunit">
    <text evidence="3 8">Homodimer and heterodimers.</text>
</comment>
<dbReference type="GO" id="GO:0005886">
    <property type="term" value="C:plasma membrane"/>
    <property type="evidence" value="ECO:0007669"/>
    <property type="project" value="UniProtKB-SubCell"/>
</dbReference>
<evidence type="ECO:0000313" key="11">
    <source>
        <dbReference type="Proteomes" id="UP001418222"/>
    </source>
</evidence>
<evidence type="ECO:0000256" key="8">
    <source>
        <dbReference type="RuleBase" id="RU361233"/>
    </source>
</evidence>
<reference evidence="10 11" key="1">
    <citation type="journal article" date="2022" name="Nat. Plants">
        <title>Genomes of leafy and leafless Platanthera orchids illuminate the evolution of mycoheterotrophy.</title>
        <authorList>
            <person name="Li M.H."/>
            <person name="Liu K.W."/>
            <person name="Li Z."/>
            <person name="Lu H.C."/>
            <person name="Ye Q.L."/>
            <person name="Zhang D."/>
            <person name="Wang J.Y."/>
            <person name="Li Y.F."/>
            <person name="Zhong Z.M."/>
            <person name="Liu X."/>
            <person name="Yu X."/>
            <person name="Liu D.K."/>
            <person name="Tu X.D."/>
            <person name="Liu B."/>
            <person name="Hao Y."/>
            <person name="Liao X.Y."/>
            <person name="Jiang Y.T."/>
            <person name="Sun W.H."/>
            <person name="Chen J."/>
            <person name="Chen Y.Q."/>
            <person name="Ai Y."/>
            <person name="Zhai J.W."/>
            <person name="Wu S.S."/>
            <person name="Zhou Z."/>
            <person name="Hsiao Y.Y."/>
            <person name="Wu W.L."/>
            <person name="Chen Y.Y."/>
            <person name="Lin Y.F."/>
            <person name="Hsu J.L."/>
            <person name="Li C.Y."/>
            <person name="Wang Z.W."/>
            <person name="Zhao X."/>
            <person name="Zhong W.Y."/>
            <person name="Ma X.K."/>
            <person name="Ma L."/>
            <person name="Huang J."/>
            <person name="Chen G.Z."/>
            <person name="Huang M.Z."/>
            <person name="Huang L."/>
            <person name="Peng D.H."/>
            <person name="Luo Y.B."/>
            <person name="Zou S.Q."/>
            <person name="Chen S.P."/>
            <person name="Lan S."/>
            <person name="Tsai W.C."/>
            <person name="Van de Peer Y."/>
            <person name="Liu Z.J."/>
        </authorList>
    </citation>
    <scope>NUCLEOTIDE SEQUENCE [LARGE SCALE GENOMIC DNA]</scope>
    <source>
        <strain evidence="10">Lor287</strain>
    </source>
</reference>
<feature type="transmembrane region" description="Helical" evidence="8">
    <location>
        <begin position="51"/>
        <end position="75"/>
    </location>
</feature>
<accession>A0AAP0BY11</accession>
<feature type="transmembrane region" description="Helical" evidence="8">
    <location>
        <begin position="6"/>
        <end position="30"/>
    </location>
</feature>
<name>A0AAP0BY11_9ASPA</name>
<evidence type="ECO:0000256" key="1">
    <source>
        <dbReference type="ARBA" id="ARBA00004651"/>
    </source>
</evidence>
<dbReference type="Pfam" id="PF04535">
    <property type="entry name" value="CASP_dom"/>
    <property type="match status" value="1"/>
</dbReference>
<dbReference type="PANTHER" id="PTHR33573:SF30">
    <property type="entry name" value="CASP-LIKE PROTEIN 2C1-RELATED"/>
    <property type="match status" value="1"/>
</dbReference>
<comment type="caution">
    <text evidence="10">The sequence shown here is derived from an EMBL/GenBank/DDBJ whole genome shotgun (WGS) entry which is preliminary data.</text>
</comment>
<evidence type="ECO:0000256" key="4">
    <source>
        <dbReference type="ARBA" id="ARBA00022475"/>
    </source>
</evidence>
<proteinExistence type="inferred from homology"/>
<evidence type="ECO:0000256" key="3">
    <source>
        <dbReference type="ARBA" id="ARBA00011489"/>
    </source>
</evidence>
<evidence type="ECO:0000256" key="5">
    <source>
        <dbReference type="ARBA" id="ARBA00022692"/>
    </source>
</evidence>
<dbReference type="AlphaFoldDB" id="A0AAP0BY11"/>
<comment type="caution">
    <text evidence="8">Lacks conserved residue(s) required for the propagation of feature annotation.</text>
</comment>